<protein>
    <submittedName>
        <fullName evidence="1">Uncharacterized protein</fullName>
    </submittedName>
</protein>
<evidence type="ECO:0000313" key="1">
    <source>
        <dbReference type="EMBL" id="SVE27044.1"/>
    </source>
</evidence>
<proteinExistence type="predicted"/>
<organism evidence="1">
    <name type="scientific">marine metagenome</name>
    <dbReference type="NCBI Taxonomy" id="408172"/>
    <lineage>
        <taxon>unclassified sequences</taxon>
        <taxon>metagenomes</taxon>
        <taxon>ecological metagenomes</taxon>
    </lineage>
</organism>
<reference evidence="1" key="1">
    <citation type="submission" date="2018-05" db="EMBL/GenBank/DDBJ databases">
        <authorList>
            <person name="Lanie J.A."/>
            <person name="Ng W.-L."/>
            <person name="Kazmierczak K.M."/>
            <person name="Andrzejewski T.M."/>
            <person name="Davidsen T.M."/>
            <person name="Wayne K.J."/>
            <person name="Tettelin H."/>
            <person name="Glass J.I."/>
            <person name="Rusch D."/>
            <person name="Podicherti R."/>
            <person name="Tsui H.-C.T."/>
            <person name="Winkler M.E."/>
        </authorList>
    </citation>
    <scope>NUCLEOTIDE SEQUENCE</scope>
</reference>
<sequence>MPDIRVTLNSEKVNRLKKYFDWAKAKSLIFIPRSDYWQKHLSLIDIKFEKNSVFLSGESGFYFPR</sequence>
<accession>A0A383C4C8</accession>
<dbReference type="EMBL" id="UINC01205736">
    <property type="protein sequence ID" value="SVE27044.1"/>
    <property type="molecule type" value="Genomic_DNA"/>
</dbReference>
<dbReference type="AlphaFoldDB" id="A0A383C4C8"/>
<gene>
    <name evidence="1" type="ORF">METZ01_LOCUS479898</name>
</gene>
<name>A0A383C4C8_9ZZZZ</name>
<feature type="non-terminal residue" evidence="1">
    <location>
        <position position="65"/>
    </location>
</feature>